<gene>
    <name evidence="1" type="ORF">LTR37_001934</name>
</gene>
<name>A0ACC3NUM7_9PEZI</name>
<keyword evidence="2" id="KW-1185">Reference proteome</keyword>
<accession>A0ACC3NUM7</accession>
<dbReference type="Proteomes" id="UP001281147">
    <property type="component" value="Unassembled WGS sequence"/>
</dbReference>
<reference evidence="1" key="1">
    <citation type="submission" date="2023-07" db="EMBL/GenBank/DDBJ databases">
        <title>Black Yeasts Isolated from many extreme environments.</title>
        <authorList>
            <person name="Coleine C."/>
            <person name="Stajich J.E."/>
            <person name="Selbmann L."/>
        </authorList>
    </citation>
    <scope>NUCLEOTIDE SEQUENCE</scope>
    <source>
        <strain evidence="1">CCFEE 5714</strain>
    </source>
</reference>
<comment type="caution">
    <text evidence="1">The sequence shown here is derived from an EMBL/GenBank/DDBJ whole genome shotgun (WGS) entry which is preliminary data.</text>
</comment>
<evidence type="ECO:0000313" key="2">
    <source>
        <dbReference type="Proteomes" id="UP001281147"/>
    </source>
</evidence>
<protein>
    <submittedName>
        <fullName evidence="1">Uncharacterized protein</fullName>
    </submittedName>
</protein>
<sequence>MSGTEKSVKILKINPGSDGDGRKWPKHHYTRNDAYFMERIASDKWIHDLGGARPGITYRLDRLPQGYAGFERARADTKHIDRYIYGHPNGQFRSLNEYYPHFKHLMDYGGPAGCECKLCKGGNGKKRSGVSRAAGSAEVFDSSEGPAQRSRHFPQPGQQRQSGPVPKDQLISPLKPKAHSEPESKKRKLVDAEGVADVYEALIQKLRDAGPEGETDEPINERMSPDWRTSHSMSREVLSEWQKLPRYVPRVGEIVLFVRKLKDGEVVAWNPKAAAFTLKRRDFDTWLEQPQWEAGVVTQMPKEAVSDQDLIHDDSKERAVNESGFRVEPLSKPGNDYKPYTKQHKYLPLHAMRPFCLWSECLTGVSEEDWHPSVHHALTVTSSFCVVGRYRFKGVWPNATAFSRGVYIGSELVMVGDTVRLLPRKSEQRDDAVTDVMVVTGIRLRFVNLNIDEDDMTPVPLNVPYQTCLHISGKVYTSDPTRSFDGVGKIPIDSQSNILPAGLGGYGPWYHYTDPRETSVRVELPFTRIMGRCYEDTAMKAWFSGQSPVQPSSSFKAVNTKSPMFKNNVSSIHLSQSLESIIEARNYSLQKDTRIKSQGGKTWFWADTRIEQLDLHEVNNQFVGVKDGLRDKGQMAKWRASLKALGGNTGALVELAVKRQQEQEEQVKAQSSYGMVAASARLETESGTEAEGEPVGDGEQEEEEEEQDDNDVMEVDDRSAVQTSNVFGTKGSPTKVIPRQTGAIVLSDSDDEDDATTNQLAGELARNIRSNDPRLSRW</sequence>
<organism evidence="1 2">
    <name type="scientific">Vermiconidia calcicola</name>
    <dbReference type="NCBI Taxonomy" id="1690605"/>
    <lineage>
        <taxon>Eukaryota</taxon>
        <taxon>Fungi</taxon>
        <taxon>Dikarya</taxon>
        <taxon>Ascomycota</taxon>
        <taxon>Pezizomycotina</taxon>
        <taxon>Dothideomycetes</taxon>
        <taxon>Dothideomycetidae</taxon>
        <taxon>Mycosphaerellales</taxon>
        <taxon>Extremaceae</taxon>
        <taxon>Vermiconidia</taxon>
    </lineage>
</organism>
<evidence type="ECO:0000313" key="1">
    <source>
        <dbReference type="EMBL" id="KAK3723211.1"/>
    </source>
</evidence>
<proteinExistence type="predicted"/>
<dbReference type="EMBL" id="JAUTXU010000010">
    <property type="protein sequence ID" value="KAK3723211.1"/>
    <property type="molecule type" value="Genomic_DNA"/>
</dbReference>